<keyword evidence="4" id="KW-1185">Reference proteome</keyword>
<accession>A0A0K1RXG1</accession>
<evidence type="ECO:0000313" key="4">
    <source>
        <dbReference type="Proteomes" id="UP000068167"/>
    </source>
</evidence>
<feature type="coiled-coil region" evidence="1">
    <location>
        <begin position="163"/>
        <end position="229"/>
    </location>
</feature>
<dbReference type="Proteomes" id="UP000068167">
    <property type="component" value="Chromosome"/>
</dbReference>
<evidence type="ECO:0000313" key="3">
    <source>
        <dbReference type="EMBL" id="AKV66495.1"/>
    </source>
</evidence>
<keyword evidence="1" id="KW-0175">Coiled coil</keyword>
<keyword evidence="2" id="KW-0812">Transmembrane</keyword>
<evidence type="ECO:0000256" key="2">
    <source>
        <dbReference type="SAM" id="Phobius"/>
    </source>
</evidence>
<dbReference type="RefSeq" id="WP_002788156.1">
    <property type="nucleotide sequence ID" value="NZ_CP011339.1"/>
</dbReference>
<protein>
    <submittedName>
        <fullName evidence="3">Uncharacterized protein</fullName>
    </submittedName>
</protein>
<feature type="transmembrane region" description="Helical" evidence="2">
    <location>
        <begin position="36"/>
        <end position="57"/>
    </location>
</feature>
<dbReference type="PATRIC" id="fig|1638788.3.peg.1328"/>
<name>A0A0K1RXG1_9CHRO</name>
<feature type="transmembrane region" description="Helical" evidence="2">
    <location>
        <begin position="6"/>
        <end position="29"/>
    </location>
</feature>
<keyword evidence="2" id="KW-0472">Membrane</keyword>
<organism evidence="3 4">
    <name type="scientific">Microcystis panniformis FACHB-1757</name>
    <dbReference type="NCBI Taxonomy" id="1638788"/>
    <lineage>
        <taxon>Bacteria</taxon>
        <taxon>Bacillati</taxon>
        <taxon>Cyanobacteriota</taxon>
        <taxon>Cyanophyceae</taxon>
        <taxon>Oscillatoriophycideae</taxon>
        <taxon>Chroococcales</taxon>
        <taxon>Microcystaceae</taxon>
        <taxon>Microcystis</taxon>
    </lineage>
</organism>
<sequence length="254" mass="28838">MFLSYLGFIGFCVIFGALVLLAFGILRWLHIPSGNLIDWLIGIASFWWLLVIVTVPWNIYFDAQEVIAEAAISQEKNITVDQKQVDYVKTVARWSIRLAIALHLLSGIGLYTLAATGISAVGYVSSGATLLLTALRPAIRAYQYLAVRLSMIRQQIKYPREDVVELRNRVSILEDNLAIIREKLDTEANIQQEEVQINRQELARLKALLEKLEAKNQVEHETLSQEAQNAIAQLTEDSQFLNHVREIIRFFKTA</sequence>
<feature type="transmembrane region" description="Helical" evidence="2">
    <location>
        <begin position="108"/>
        <end position="135"/>
    </location>
</feature>
<reference evidence="3 4" key="1">
    <citation type="journal article" date="2016" name="Stand. Genomic Sci.">
        <title>Complete genome sequence and genomic characterization of Microcystis panniformis FACHB 1757 by third-generation sequencing.</title>
        <authorList>
            <person name="Zhang J.Y."/>
            <person name="Guan R."/>
            <person name="Zhang H.J."/>
            <person name="Li H."/>
            <person name="Xiao P."/>
            <person name="Yu G.L."/>
            <person name="Du L."/>
            <person name="Cao D.M."/>
            <person name="Zhu B.C."/>
            <person name="Li R.H."/>
            <person name="Lu Z.H."/>
        </authorList>
    </citation>
    <scope>NUCLEOTIDE SEQUENCE [LARGE SCALE GENOMIC DNA]</scope>
    <source>
        <strain evidence="3 4">FACHB-1757</strain>
    </source>
</reference>
<dbReference type="AlphaFoldDB" id="A0A0K1RXG1"/>
<dbReference type="KEGG" id="mpk:VL20_1322"/>
<evidence type="ECO:0000256" key="1">
    <source>
        <dbReference type="SAM" id="Coils"/>
    </source>
</evidence>
<gene>
    <name evidence="3" type="ORF">VL20_1322</name>
</gene>
<proteinExistence type="predicted"/>
<dbReference type="EMBL" id="CP011339">
    <property type="protein sequence ID" value="AKV66495.1"/>
    <property type="molecule type" value="Genomic_DNA"/>
</dbReference>
<keyword evidence="2" id="KW-1133">Transmembrane helix</keyword>